<evidence type="ECO:0000256" key="1">
    <source>
        <dbReference type="ARBA" id="ARBA00004141"/>
    </source>
</evidence>
<dbReference type="AlphaFoldDB" id="A0A932I4U5"/>
<evidence type="ECO:0000256" key="14">
    <source>
        <dbReference type="ARBA" id="ARBA00048586"/>
    </source>
</evidence>
<evidence type="ECO:0000256" key="5">
    <source>
        <dbReference type="ARBA" id="ARBA00014944"/>
    </source>
</evidence>
<evidence type="ECO:0000256" key="9">
    <source>
        <dbReference type="ARBA" id="ARBA00022989"/>
    </source>
</evidence>
<dbReference type="Pfam" id="PF01066">
    <property type="entry name" value="CDP-OH_P_transf"/>
    <property type="match status" value="1"/>
</dbReference>
<proteinExistence type="inferred from homology"/>
<sequence>MPPSLTLATKITLGRVLLVPLFAISLAYHRHGWALFLFLLASLADTVDGHLARRRGEMTSLGALLDPIADKLLMVTAYVLLGVSGEVPAWLAVLVVSRDVLLCLGCMVLFMTSGFAAPAPSYLGKTTTALQMLAILAALAASAAGAGGGAWLAALFALTGALTAASGIHYLFFVGARNAAPPEGNR</sequence>
<evidence type="ECO:0000256" key="11">
    <source>
        <dbReference type="ARBA" id="ARBA00023136"/>
    </source>
</evidence>
<dbReference type="PROSITE" id="PS00379">
    <property type="entry name" value="CDP_ALCOHOL_P_TRANSF"/>
    <property type="match status" value="1"/>
</dbReference>
<dbReference type="InterPro" id="IPR000462">
    <property type="entry name" value="CDP-OH_P_trans"/>
</dbReference>
<reference evidence="17" key="1">
    <citation type="submission" date="2020-07" db="EMBL/GenBank/DDBJ databases">
        <title>Huge and variable diversity of episymbiotic CPR bacteria and DPANN archaea in groundwater ecosystems.</title>
        <authorList>
            <person name="He C.Y."/>
            <person name="Keren R."/>
            <person name="Whittaker M."/>
            <person name="Farag I.F."/>
            <person name="Doudna J."/>
            <person name="Cate J.H.D."/>
            <person name="Banfield J.F."/>
        </authorList>
    </citation>
    <scope>NUCLEOTIDE SEQUENCE</scope>
    <source>
        <strain evidence="17">NC_groundwater_763_Ag_S-0.2um_68_21</strain>
    </source>
</reference>
<evidence type="ECO:0000256" key="10">
    <source>
        <dbReference type="ARBA" id="ARBA00023098"/>
    </source>
</evidence>
<dbReference type="Proteomes" id="UP000782312">
    <property type="component" value="Unassembled WGS sequence"/>
</dbReference>
<feature type="transmembrane region" description="Helical" evidence="16">
    <location>
        <begin position="152"/>
        <end position="176"/>
    </location>
</feature>
<evidence type="ECO:0000256" key="8">
    <source>
        <dbReference type="ARBA" id="ARBA00022692"/>
    </source>
</evidence>
<feature type="transmembrane region" description="Helical" evidence="16">
    <location>
        <begin position="99"/>
        <end position="117"/>
    </location>
</feature>
<dbReference type="GO" id="GO:0016020">
    <property type="term" value="C:membrane"/>
    <property type="evidence" value="ECO:0007669"/>
    <property type="project" value="UniProtKB-SubCell"/>
</dbReference>
<evidence type="ECO:0000313" key="17">
    <source>
        <dbReference type="EMBL" id="MBI3129321.1"/>
    </source>
</evidence>
<dbReference type="PANTHER" id="PTHR14269:SF11">
    <property type="entry name" value="CDP-DIACYLGLYCEROL--GLYCEROL-3-PHOSPHATE 3-PHOSPHATIDYLTRANSFERASE"/>
    <property type="match status" value="1"/>
</dbReference>
<evidence type="ECO:0000256" key="4">
    <source>
        <dbReference type="ARBA" id="ARBA00013170"/>
    </source>
</evidence>
<comment type="subcellular location">
    <subcellularLocation>
        <location evidence="1">Membrane</location>
        <topology evidence="1">Multi-pass membrane protein</topology>
    </subcellularLocation>
</comment>
<accession>A0A932I4U5</accession>
<keyword evidence="9 16" id="KW-1133">Transmembrane helix</keyword>
<dbReference type="PIRSF" id="PIRSF000847">
    <property type="entry name" value="Phos_ph_gly_syn"/>
    <property type="match status" value="1"/>
</dbReference>
<feature type="transmembrane region" description="Helical" evidence="16">
    <location>
        <begin position="7"/>
        <end position="27"/>
    </location>
</feature>
<evidence type="ECO:0000313" key="18">
    <source>
        <dbReference type="Proteomes" id="UP000782312"/>
    </source>
</evidence>
<name>A0A932I4U5_UNCTE</name>
<comment type="similarity">
    <text evidence="3 15">Belongs to the CDP-alcohol phosphatidyltransferase class-I family.</text>
</comment>
<dbReference type="InterPro" id="IPR004570">
    <property type="entry name" value="Phosphatidylglycerol_P_synth"/>
</dbReference>
<dbReference type="Gene3D" id="1.20.120.1760">
    <property type="match status" value="1"/>
</dbReference>
<gene>
    <name evidence="17" type="ORF">HYZ11_17060</name>
</gene>
<comment type="pathway">
    <text evidence="2">Phospholipid metabolism; phosphatidylglycerol biosynthesis; phosphatidylglycerol from CDP-diacylglycerol: step 1/2.</text>
</comment>
<organism evidence="17 18">
    <name type="scientific">Tectimicrobiota bacterium</name>
    <dbReference type="NCBI Taxonomy" id="2528274"/>
    <lineage>
        <taxon>Bacteria</taxon>
        <taxon>Pseudomonadati</taxon>
        <taxon>Nitrospinota/Tectimicrobiota group</taxon>
        <taxon>Candidatus Tectimicrobiota</taxon>
    </lineage>
</organism>
<keyword evidence="11 16" id="KW-0472">Membrane</keyword>
<comment type="catalytic activity">
    <reaction evidence="14">
        <text>a CDP-1,2-diacyl-sn-glycerol + sn-glycerol 3-phosphate = a 1,2-diacyl-sn-glycero-3-phospho-(1'-sn-glycero-3'-phosphate) + CMP + H(+)</text>
        <dbReference type="Rhea" id="RHEA:12593"/>
        <dbReference type="ChEBI" id="CHEBI:15378"/>
        <dbReference type="ChEBI" id="CHEBI:57597"/>
        <dbReference type="ChEBI" id="CHEBI:58332"/>
        <dbReference type="ChEBI" id="CHEBI:60110"/>
        <dbReference type="ChEBI" id="CHEBI:60377"/>
        <dbReference type="EC" id="2.7.8.5"/>
    </reaction>
</comment>
<evidence type="ECO:0000256" key="16">
    <source>
        <dbReference type="SAM" id="Phobius"/>
    </source>
</evidence>
<keyword evidence="13" id="KW-1208">Phospholipid metabolism</keyword>
<dbReference type="InterPro" id="IPR043130">
    <property type="entry name" value="CDP-OH_PTrfase_TM_dom"/>
</dbReference>
<feature type="transmembrane region" description="Helical" evidence="16">
    <location>
        <begin position="72"/>
        <end position="93"/>
    </location>
</feature>
<evidence type="ECO:0000256" key="13">
    <source>
        <dbReference type="ARBA" id="ARBA00023264"/>
    </source>
</evidence>
<evidence type="ECO:0000256" key="7">
    <source>
        <dbReference type="ARBA" id="ARBA00022679"/>
    </source>
</evidence>
<dbReference type="PANTHER" id="PTHR14269">
    <property type="entry name" value="CDP-DIACYLGLYCEROL--GLYCEROL-3-PHOSPHATE 3-PHOSPHATIDYLTRANSFERASE-RELATED"/>
    <property type="match status" value="1"/>
</dbReference>
<keyword evidence="7 15" id="KW-0808">Transferase</keyword>
<evidence type="ECO:0000256" key="15">
    <source>
        <dbReference type="RuleBase" id="RU003750"/>
    </source>
</evidence>
<dbReference type="EMBL" id="JACPUR010000040">
    <property type="protein sequence ID" value="MBI3129321.1"/>
    <property type="molecule type" value="Genomic_DNA"/>
</dbReference>
<evidence type="ECO:0000256" key="6">
    <source>
        <dbReference type="ARBA" id="ARBA00022516"/>
    </source>
</evidence>
<evidence type="ECO:0000256" key="12">
    <source>
        <dbReference type="ARBA" id="ARBA00023209"/>
    </source>
</evidence>
<keyword evidence="6" id="KW-0444">Lipid biosynthesis</keyword>
<dbReference type="InterPro" id="IPR050324">
    <property type="entry name" value="CDP-alcohol_PTase-I"/>
</dbReference>
<dbReference type="GO" id="GO:0008444">
    <property type="term" value="F:CDP-diacylglycerol-glycerol-3-phosphate 3-phosphatidyltransferase activity"/>
    <property type="evidence" value="ECO:0007669"/>
    <property type="project" value="UniProtKB-EC"/>
</dbReference>
<evidence type="ECO:0000256" key="3">
    <source>
        <dbReference type="ARBA" id="ARBA00010441"/>
    </source>
</evidence>
<feature type="transmembrane region" description="Helical" evidence="16">
    <location>
        <begin position="129"/>
        <end position="146"/>
    </location>
</feature>
<keyword evidence="10" id="KW-0443">Lipid metabolism</keyword>
<dbReference type="EC" id="2.7.8.5" evidence="4"/>
<comment type="caution">
    <text evidence="17">The sequence shown here is derived from an EMBL/GenBank/DDBJ whole genome shotgun (WGS) entry which is preliminary data.</text>
</comment>
<protein>
    <recommendedName>
        <fullName evidence="5">CDP-diacylglycerol--glycerol-3-phosphate 3-phosphatidyltransferase</fullName>
        <ecNumber evidence="4">2.7.8.5</ecNumber>
    </recommendedName>
</protein>
<dbReference type="GO" id="GO:0046474">
    <property type="term" value="P:glycerophospholipid biosynthetic process"/>
    <property type="evidence" value="ECO:0007669"/>
    <property type="project" value="TreeGrafter"/>
</dbReference>
<evidence type="ECO:0000256" key="2">
    <source>
        <dbReference type="ARBA" id="ARBA00005042"/>
    </source>
</evidence>
<dbReference type="InterPro" id="IPR048254">
    <property type="entry name" value="CDP_ALCOHOL_P_TRANSF_CS"/>
</dbReference>
<keyword evidence="12" id="KW-0594">Phospholipid biosynthesis</keyword>
<keyword evidence="8 16" id="KW-0812">Transmembrane</keyword>